<feature type="compositionally biased region" description="Basic and acidic residues" evidence="1">
    <location>
        <begin position="100"/>
        <end position="111"/>
    </location>
</feature>
<keyword evidence="2" id="KW-0812">Transmembrane</keyword>
<evidence type="ECO:0000256" key="1">
    <source>
        <dbReference type="SAM" id="MobiDB-lite"/>
    </source>
</evidence>
<proteinExistence type="predicted"/>
<keyword evidence="3" id="KW-0808">Transferase</keyword>
<protein>
    <submittedName>
        <fullName evidence="3">Receptor-like protein kinase FERONIA</fullName>
    </submittedName>
</protein>
<dbReference type="EMBL" id="SWLB01000013">
    <property type="protein sequence ID" value="KAF3330408.1"/>
    <property type="molecule type" value="Genomic_DNA"/>
</dbReference>
<keyword evidence="4" id="KW-1185">Reference proteome</keyword>
<organism evidence="3 4">
    <name type="scientific">Carex littledalei</name>
    <dbReference type="NCBI Taxonomy" id="544730"/>
    <lineage>
        <taxon>Eukaryota</taxon>
        <taxon>Viridiplantae</taxon>
        <taxon>Streptophyta</taxon>
        <taxon>Embryophyta</taxon>
        <taxon>Tracheophyta</taxon>
        <taxon>Spermatophyta</taxon>
        <taxon>Magnoliopsida</taxon>
        <taxon>Liliopsida</taxon>
        <taxon>Poales</taxon>
        <taxon>Cyperaceae</taxon>
        <taxon>Cyperoideae</taxon>
        <taxon>Cariceae</taxon>
        <taxon>Carex</taxon>
        <taxon>Carex subgen. Euthyceras</taxon>
    </lineage>
</organism>
<dbReference type="GO" id="GO:0016301">
    <property type="term" value="F:kinase activity"/>
    <property type="evidence" value="ECO:0007669"/>
    <property type="project" value="UniProtKB-KW"/>
</dbReference>
<keyword evidence="2" id="KW-0472">Membrane</keyword>
<keyword evidence="2" id="KW-1133">Transmembrane helix</keyword>
<evidence type="ECO:0000313" key="3">
    <source>
        <dbReference type="EMBL" id="KAF3330408.1"/>
    </source>
</evidence>
<dbReference type="Proteomes" id="UP000623129">
    <property type="component" value="Unassembled WGS sequence"/>
</dbReference>
<feature type="region of interest" description="Disordered" evidence="1">
    <location>
        <begin position="97"/>
        <end position="122"/>
    </location>
</feature>
<dbReference type="AlphaFoldDB" id="A0A833QYN2"/>
<sequence>MDMWIELHPDALTKPMFYDAILNGLEVFKMSMAENNLAGLNPVPIANHTVDPSQAYGKMHHDSKRNVVAIIGGVASSVLLLFLLGGCICLFVIYKSQKKKERESEEEKRSDGTSNSTTADSSNSFISASVATFHDAR</sequence>
<dbReference type="OrthoDB" id="696676at2759"/>
<keyword evidence="3" id="KW-0418">Kinase</keyword>
<feature type="transmembrane region" description="Helical" evidence="2">
    <location>
        <begin position="67"/>
        <end position="94"/>
    </location>
</feature>
<evidence type="ECO:0000256" key="2">
    <source>
        <dbReference type="SAM" id="Phobius"/>
    </source>
</evidence>
<accession>A0A833QYN2</accession>
<evidence type="ECO:0000313" key="4">
    <source>
        <dbReference type="Proteomes" id="UP000623129"/>
    </source>
</evidence>
<keyword evidence="3" id="KW-0675">Receptor</keyword>
<comment type="caution">
    <text evidence="3">The sequence shown here is derived from an EMBL/GenBank/DDBJ whole genome shotgun (WGS) entry which is preliminary data.</text>
</comment>
<reference evidence="3" key="1">
    <citation type="submission" date="2020-01" db="EMBL/GenBank/DDBJ databases">
        <title>Genome sequence of Kobresia littledalei, the first chromosome-level genome in the family Cyperaceae.</title>
        <authorList>
            <person name="Qu G."/>
        </authorList>
    </citation>
    <scope>NUCLEOTIDE SEQUENCE</scope>
    <source>
        <strain evidence="3">C.B.Clarke</strain>
        <tissue evidence="3">Leaf</tissue>
    </source>
</reference>
<feature type="compositionally biased region" description="Low complexity" evidence="1">
    <location>
        <begin position="112"/>
        <end position="122"/>
    </location>
</feature>
<gene>
    <name evidence="3" type="ORF">FCM35_KLT03762</name>
</gene>
<name>A0A833QYN2_9POAL</name>